<dbReference type="FunFam" id="3.30.70.270:FF:000001">
    <property type="entry name" value="Diguanylate cyclase domain protein"/>
    <property type="match status" value="1"/>
</dbReference>
<dbReference type="AlphaFoldDB" id="A0A6F8PTX8"/>
<dbReference type="Proteomes" id="UP000501726">
    <property type="component" value="Chromosome"/>
</dbReference>
<feature type="domain" description="Response regulatory" evidence="5">
    <location>
        <begin position="5"/>
        <end position="120"/>
    </location>
</feature>
<dbReference type="RefSeq" id="WP_173271442.1">
    <property type="nucleotide sequence ID" value="NZ_AP021889.1"/>
</dbReference>
<name>A0A6F8PTX8_9GAMM</name>
<reference evidence="8" key="1">
    <citation type="submission" date="2019-11" db="EMBL/GenBank/DDBJ databases">
        <title>Isolation and characterization of two novel species in the genus Thiomicrorhabdus.</title>
        <authorList>
            <person name="Mochizuki J."/>
            <person name="Kojima H."/>
            <person name="Fukui M."/>
        </authorList>
    </citation>
    <scope>NUCLEOTIDE SEQUENCE [LARGE SCALE GENOMIC DNA]</scope>
    <source>
        <strain evidence="8">aks77</strain>
    </source>
</reference>
<comment type="catalytic activity">
    <reaction evidence="3">
        <text>2 GTP = 3',3'-c-di-GMP + 2 diphosphate</text>
        <dbReference type="Rhea" id="RHEA:24898"/>
        <dbReference type="ChEBI" id="CHEBI:33019"/>
        <dbReference type="ChEBI" id="CHEBI:37565"/>
        <dbReference type="ChEBI" id="CHEBI:58805"/>
        <dbReference type="EC" id="2.7.7.65"/>
    </reaction>
</comment>
<feature type="modified residue" description="4-aspartylphosphate" evidence="4">
    <location>
        <position position="53"/>
    </location>
</feature>
<dbReference type="InterPro" id="IPR000160">
    <property type="entry name" value="GGDEF_dom"/>
</dbReference>
<proteinExistence type="predicted"/>
<evidence type="ECO:0000313" key="8">
    <source>
        <dbReference type="Proteomes" id="UP000501726"/>
    </source>
</evidence>
<keyword evidence="8" id="KW-1185">Reference proteome</keyword>
<dbReference type="EC" id="2.7.7.65" evidence="2"/>
<evidence type="ECO:0000256" key="3">
    <source>
        <dbReference type="ARBA" id="ARBA00034247"/>
    </source>
</evidence>
<dbReference type="PROSITE" id="PS50887">
    <property type="entry name" value="GGDEF"/>
    <property type="match status" value="1"/>
</dbReference>
<evidence type="ECO:0000256" key="1">
    <source>
        <dbReference type="ARBA" id="ARBA00001946"/>
    </source>
</evidence>
<dbReference type="SMART" id="SM00448">
    <property type="entry name" value="REC"/>
    <property type="match status" value="1"/>
</dbReference>
<comment type="cofactor">
    <cofactor evidence="1">
        <name>Mg(2+)</name>
        <dbReference type="ChEBI" id="CHEBI:18420"/>
    </cofactor>
</comment>
<dbReference type="InterPro" id="IPR050469">
    <property type="entry name" value="Diguanylate_Cyclase"/>
</dbReference>
<dbReference type="InterPro" id="IPR043128">
    <property type="entry name" value="Rev_trsase/Diguanyl_cyclase"/>
</dbReference>
<protein>
    <recommendedName>
        <fullName evidence="2">diguanylate cyclase</fullName>
        <ecNumber evidence="2">2.7.7.65</ecNumber>
    </recommendedName>
</protein>
<keyword evidence="4" id="KW-0597">Phosphoprotein</keyword>
<dbReference type="GO" id="GO:1902201">
    <property type="term" value="P:negative regulation of bacterial-type flagellum-dependent cell motility"/>
    <property type="evidence" value="ECO:0007669"/>
    <property type="project" value="TreeGrafter"/>
</dbReference>
<dbReference type="Gene3D" id="3.40.50.2300">
    <property type="match status" value="1"/>
</dbReference>
<dbReference type="KEGG" id="tse:THMIRHAS_09650"/>
<evidence type="ECO:0000259" key="6">
    <source>
        <dbReference type="PROSITE" id="PS50887"/>
    </source>
</evidence>
<dbReference type="InterPro" id="IPR011006">
    <property type="entry name" value="CheY-like_superfamily"/>
</dbReference>
<evidence type="ECO:0000313" key="7">
    <source>
        <dbReference type="EMBL" id="BBP45592.1"/>
    </source>
</evidence>
<dbReference type="GO" id="GO:0052621">
    <property type="term" value="F:diguanylate cyclase activity"/>
    <property type="evidence" value="ECO:0007669"/>
    <property type="project" value="UniProtKB-EC"/>
</dbReference>
<accession>A0A6F8PTX8</accession>
<dbReference type="PROSITE" id="PS50110">
    <property type="entry name" value="RESPONSE_REGULATORY"/>
    <property type="match status" value="1"/>
</dbReference>
<dbReference type="SUPFAM" id="SSF52172">
    <property type="entry name" value="CheY-like"/>
    <property type="match status" value="1"/>
</dbReference>
<dbReference type="Pfam" id="PF00072">
    <property type="entry name" value="Response_reg"/>
    <property type="match status" value="1"/>
</dbReference>
<evidence type="ECO:0000256" key="2">
    <source>
        <dbReference type="ARBA" id="ARBA00012528"/>
    </source>
</evidence>
<dbReference type="GO" id="GO:0005886">
    <property type="term" value="C:plasma membrane"/>
    <property type="evidence" value="ECO:0007669"/>
    <property type="project" value="TreeGrafter"/>
</dbReference>
<dbReference type="InterPro" id="IPR001789">
    <property type="entry name" value="Sig_transdc_resp-reg_receiver"/>
</dbReference>
<sequence length="413" mass="47301">MNNKVILAVDDERSNIEVLANILGDTYDLRVASRGDKALESIKKFQVDLILLDIQMPGMDGFEVAEIILQDPLYKDIPIIFLTSSRDEGSIVRGFKMGAVDYITKPFNREELRVRVENHLQLSELKLFFQSLLDSLSSIVVLTNGQDVFYGNQSLLNFFQFDSLAEFKSKYSRLDKLFLKDENQFFCDPNNPESWIAQLLRLESHQRTVAMSSKHNQAKHIFRVNLKQMPLSHLYLAEFIDISHDFHAQRILLDKTLHDPLTGAFNREFFDKNIDSILAHNQTNKLQSAVGFMDIDLFKNVNDKYGHDVGDATLKKIVMTIKKEMRNSDVLLRWGGEEFLLIISLASEADLARILEKFRSLIDLQIFADVGHVTCSFGASIHCPNESIHDTIKRSDQALYQSKHRGRNCVTIV</sequence>
<organism evidence="7 8">
    <name type="scientific">Thiosulfatimonas sediminis</name>
    <dbReference type="NCBI Taxonomy" id="2675054"/>
    <lineage>
        <taxon>Bacteria</taxon>
        <taxon>Pseudomonadati</taxon>
        <taxon>Pseudomonadota</taxon>
        <taxon>Gammaproteobacteria</taxon>
        <taxon>Thiotrichales</taxon>
        <taxon>Piscirickettsiaceae</taxon>
        <taxon>Thiosulfatimonas</taxon>
    </lineage>
</organism>
<evidence type="ECO:0000256" key="4">
    <source>
        <dbReference type="PROSITE-ProRule" id="PRU00169"/>
    </source>
</evidence>
<dbReference type="CDD" id="cd01949">
    <property type="entry name" value="GGDEF"/>
    <property type="match status" value="1"/>
</dbReference>
<feature type="domain" description="GGDEF" evidence="6">
    <location>
        <begin position="286"/>
        <end position="413"/>
    </location>
</feature>
<dbReference type="NCBIfam" id="TIGR00254">
    <property type="entry name" value="GGDEF"/>
    <property type="match status" value="1"/>
</dbReference>
<evidence type="ECO:0000259" key="5">
    <source>
        <dbReference type="PROSITE" id="PS50110"/>
    </source>
</evidence>
<dbReference type="Gene3D" id="3.30.70.270">
    <property type="match status" value="1"/>
</dbReference>
<dbReference type="SMART" id="SM00267">
    <property type="entry name" value="GGDEF"/>
    <property type="match status" value="1"/>
</dbReference>
<dbReference type="Pfam" id="PF00990">
    <property type="entry name" value="GGDEF"/>
    <property type="match status" value="1"/>
</dbReference>
<gene>
    <name evidence="7" type="ORF">THMIRHAS_09650</name>
</gene>
<dbReference type="EMBL" id="AP021889">
    <property type="protein sequence ID" value="BBP45592.1"/>
    <property type="molecule type" value="Genomic_DNA"/>
</dbReference>
<dbReference type="SUPFAM" id="SSF55073">
    <property type="entry name" value="Nucleotide cyclase"/>
    <property type="match status" value="1"/>
</dbReference>
<dbReference type="PANTHER" id="PTHR45138:SF9">
    <property type="entry name" value="DIGUANYLATE CYCLASE DGCM-RELATED"/>
    <property type="match status" value="1"/>
</dbReference>
<dbReference type="PANTHER" id="PTHR45138">
    <property type="entry name" value="REGULATORY COMPONENTS OF SENSORY TRANSDUCTION SYSTEM"/>
    <property type="match status" value="1"/>
</dbReference>
<dbReference type="GO" id="GO:0000160">
    <property type="term" value="P:phosphorelay signal transduction system"/>
    <property type="evidence" value="ECO:0007669"/>
    <property type="project" value="InterPro"/>
</dbReference>
<dbReference type="InterPro" id="IPR029787">
    <property type="entry name" value="Nucleotide_cyclase"/>
</dbReference>
<dbReference type="GO" id="GO:0043709">
    <property type="term" value="P:cell adhesion involved in single-species biofilm formation"/>
    <property type="evidence" value="ECO:0007669"/>
    <property type="project" value="TreeGrafter"/>
</dbReference>